<dbReference type="AlphaFoldDB" id="A0A8J2SRH7"/>
<dbReference type="EMBL" id="CAKKNE010000003">
    <property type="protein sequence ID" value="CAH0372192.1"/>
    <property type="molecule type" value="Genomic_DNA"/>
</dbReference>
<reference evidence="1" key="1">
    <citation type="submission" date="2021-11" db="EMBL/GenBank/DDBJ databases">
        <authorList>
            <consortium name="Genoscope - CEA"/>
            <person name="William W."/>
        </authorList>
    </citation>
    <scope>NUCLEOTIDE SEQUENCE</scope>
</reference>
<dbReference type="Proteomes" id="UP000789595">
    <property type="component" value="Unassembled WGS sequence"/>
</dbReference>
<name>A0A8J2SRH7_9STRA</name>
<evidence type="ECO:0000313" key="1">
    <source>
        <dbReference type="EMBL" id="CAH0372192.1"/>
    </source>
</evidence>
<comment type="caution">
    <text evidence="1">The sequence shown here is derived from an EMBL/GenBank/DDBJ whole genome shotgun (WGS) entry which is preliminary data.</text>
</comment>
<accession>A0A8J2SRH7</accession>
<proteinExistence type="predicted"/>
<gene>
    <name evidence="1" type="ORF">PECAL_3P21740</name>
</gene>
<organism evidence="1 2">
    <name type="scientific">Pelagomonas calceolata</name>
    <dbReference type="NCBI Taxonomy" id="35677"/>
    <lineage>
        <taxon>Eukaryota</taxon>
        <taxon>Sar</taxon>
        <taxon>Stramenopiles</taxon>
        <taxon>Ochrophyta</taxon>
        <taxon>Pelagophyceae</taxon>
        <taxon>Pelagomonadales</taxon>
        <taxon>Pelagomonadaceae</taxon>
        <taxon>Pelagomonas</taxon>
    </lineage>
</organism>
<sequence>MAAVAAEANGEPLFGQVVGQLEPSPLMDERVLRRLCGMLGVPAAGSLADQAAACRAALLGGEPEPAAVAPRGQAMERAYEGTARGSVESLGRWNEKGDDRAMPVKLKAETLREKKNMVRVGFGKLVDELVQTKGASSGILAISNWKKMRGPHEVTVSGVSWSASPDDVSYQRHGFVGMESGQRQNIRFPDFEGVVDDFGEEDQIAVYRVTLPSGGLRGKWAGRPPPPAPEDLYTGPRSDGLLSTEEISGEYSAACICAGCPWICNSMTVVPLGPDMIETWRTCCLFCPPFIGPIVAGGVQTRNPGTNTFRDPHPSKIVTFSADGTARATQGCGNFKKRRTSQKRTFQKVDARDLAGNWRGCFCHPLVYSWPFSPVFCTTKTALNEDQYEESGRCCFLCLPIPISGTHTRVYVNGHPTNGFDSTNCCGAPDFHWHRDPGCAAQNPGSNAGSFIFAKKVG</sequence>
<evidence type="ECO:0000313" key="2">
    <source>
        <dbReference type="Proteomes" id="UP000789595"/>
    </source>
</evidence>
<protein>
    <submittedName>
        <fullName evidence="1">Uncharacterized protein</fullName>
    </submittedName>
</protein>
<keyword evidence="2" id="KW-1185">Reference proteome</keyword>